<dbReference type="RefSeq" id="XP_031405469.1">
    <property type="nucleotide sequence ID" value="XM_031549609.1"/>
</dbReference>
<name>A0A6P8EG55_PUNGR</name>
<dbReference type="RefSeq" id="XP_031405468.1">
    <property type="nucleotide sequence ID" value="XM_031549608.1"/>
</dbReference>
<gene>
    <name evidence="2 3" type="primary">LOC116214238</name>
</gene>
<evidence type="ECO:0000313" key="2">
    <source>
        <dbReference type="RefSeq" id="XP_031405468.1"/>
    </source>
</evidence>
<evidence type="ECO:0000313" key="1">
    <source>
        <dbReference type="Proteomes" id="UP000515151"/>
    </source>
</evidence>
<sequence>MAPMSFRFGGGPPKMAPMSAMFGGGIGWTPLKTWCQQHPNDAKSRLEDITKDLIGALSHEHSLGAYHRNLSKGILMDYKNQPFISDDFNREPNVPRYIRNKQKRNIKDLRGLLREIRHQLKEVHQIDTQRQDGFLDELSRAQSKPFLWRMMGYGHHPYFWSERDEVGFMLAYRRSIQGLSWDSLDKHEQACEEAFGPDWTAGIKEGTILANAARTTVYGKKVVLEPGMIANKYQRASGAIPLWLNAYEHFGEYHEEQGLTESQKGRLVSEGLDDFILKAYHSAVNLLPDLYKDEKKDMIETLGWSGIASGPTPSLSILTPLPLLNGCSISPAALPSPPPFPSRPLKLLGSEKISSFRYLTRTLCREHRRGAYHRNLSEGIWMDDRNQLFITNDYIYPEGIEREVSLRDKQREDITALGVRLEEIVGQAGRIDTRQEHAFLHDLSRAQSNPLLWLLLGCGHHPYFWSEAEEFNFMLNYGAFAMDLDEDSHKKWKKACEEAFGPNWTAEIKRNTIMKDAVRTYVVQKTTKLKLGEIANKYRPASGAIQLWRNAYKHFRYYSQKRSLTEDKGRLVSEGLNDFILKAYHSAVNLLTELEEDERNILLEKLGWVGITSGVGGMVDGPVLPGRLSSPLAEESRKRRRD</sequence>
<proteinExistence type="predicted"/>
<dbReference type="Proteomes" id="UP000515151">
    <property type="component" value="Chromosome 7"/>
</dbReference>
<evidence type="ECO:0000313" key="3">
    <source>
        <dbReference type="RefSeq" id="XP_031405469.1"/>
    </source>
</evidence>
<dbReference type="Gene3D" id="1.10.510.10">
    <property type="entry name" value="Transferase(Phosphotransferase) domain 1"/>
    <property type="match status" value="1"/>
</dbReference>
<keyword evidence="1" id="KW-1185">Reference proteome</keyword>
<organism evidence="1 3">
    <name type="scientific">Punica granatum</name>
    <name type="common">Pomegranate</name>
    <dbReference type="NCBI Taxonomy" id="22663"/>
    <lineage>
        <taxon>Eukaryota</taxon>
        <taxon>Viridiplantae</taxon>
        <taxon>Streptophyta</taxon>
        <taxon>Embryophyta</taxon>
        <taxon>Tracheophyta</taxon>
        <taxon>Spermatophyta</taxon>
        <taxon>Magnoliopsida</taxon>
        <taxon>eudicotyledons</taxon>
        <taxon>Gunneridae</taxon>
        <taxon>Pentapetalae</taxon>
        <taxon>rosids</taxon>
        <taxon>malvids</taxon>
        <taxon>Myrtales</taxon>
        <taxon>Lythraceae</taxon>
        <taxon>Punica</taxon>
    </lineage>
</organism>
<reference evidence="2 3" key="2">
    <citation type="submission" date="2025-04" db="UniProtKB">
        <authorList>
            <consortium name="RefSeq"/>
        </authorList>
    </citation>
    <scope>IDENTIFICATION</scope>
    <source>
        <tissue evidence="2 3">Leaf</tissue>
    </source>
</reference>
<reference evidence="1" key="1">
    <citation type="journal article" date="2020" name="Plant Biotechnol. J.">
        <title>The pomegranate (Punica granatum L.) draft genome dissects genetic divergence between soft- and hard-seeded cultivars.</title>
        <authorList>
            <person name="Luo X."/>
            <person name="Li H."/>
            <person name="Wu Z."/>
            <person name="Yao W."/>
            <person name="Zhao P."/>
            <person name="Cao D."/>
            <person name="Yu H."/>
            <person name="Li K."/>
            <person name="Poudel K."/>
            <person name="Zhao D."/>
            <person name="Zhang F."/>
            <person name="Xia X."/>
            <person name="Chen L."/>
            <person name="Wang Q."/>
            <person name="Jing D."/>
            <person name="Cao S."/>
        </authorList>
    </citation>
    <scope>NUCLEOTIDE SEQUENCE [LARGE SCALE GENOMIC DNA]</scope>
</reference>
<protein>
    <submittedName>
        <fullName evidence="2 3">Uncharacterized protein LOC116214238 isoform X1</fullName>
    </submittedName>
</protein>
<accession>A0A6P8EG55</accession>
<dbReference type="GeneID" id="116214238"/>
<dbReference type="AlphaFoldDB" id="A0A6P8EG55"/>